<dbReference type="Gene3D" id="2.60.120.380">
    <property type="match status" value="1"/>
</dbReference>
<gene>
    <name evidence="2" type="ORF">PS2015_674</name>
</gene>
<reference evidence="2 3" key="1">
    <citation type="submission" date="2015-11" db="EMBL/GenBank/DDBJ databases">
        <authorList>
            <person name="Zhang Y."/>
            <person name="Guo Z."/>
        </authorList>
    </citation>
    <scope>NUCLEOTIDE SEQUENCE [LARGE SCALE GENOMIC DNA]</scope>
    <source>
        <strain evidence="2 3">KCTC 32221</strain>
    </source>
</reference>
<dbReference type="OrthoDB" id="7064617at2"/>
<dbReference type="RefSeq" id="WP_058020902.1">
    <property type="nucleotide sequence ID" value="NZ_CP013189.1"/>
</dbReference>
<accession>A0A0S2KAN5</accession>
<dbReference type="AlphaFoldDB" id="A0A0S2KAN5"/>
<feature type="chain" id="PRO_5006601504" description="Peptidase C-terminal archaeal/bacterial domain-containing protein" evidence="1">
    <location>
        <begin position="30"/>
        <end position="162"/>
    </location>
</feature>
<dbReference type="STRING" id="1249552.PS2015_674"/>
<evidence type="ECO:0000313" key="2">
    <source>
        <dbReference type="EMBL" id="ALO45354.1"/>
    </source>
</evidence>
<protein>
    <recommendedName>
        <fullName evidence="4">Peptidase C-terminal archaeal/bacterial domain-containing protein</fullName>
    </recommendedName>
</protein>
<feature type="signal peptide" evidence="1">
    <location>
        <begin position="1"/>
        <end position="29"/>
    </location>
</feature>
<dbReference type="EMBL" id="CP013189">
    <property type="protein sequence ID" value="ALO45354.1"/>
    <property type="molecule type" value="Genomic_DNA"/>
</dbReference>
<organism evidence="2 3">
    <name type="scientific">Pseudohongiella spirulinae</name>
    <dbReference type="NCBI Taxonomy" id="1249552"/>
    <lineage>
        <taxon>Bacteria</taxon>
        <taxon>Pseudomonadati</taxon>
        <taxon>Pseudomonadota</taxon>
        <taxon>Gammaproteobacteria</taxon>
        <taxon>Pseudomonadales</taxon>
        <taxon>Pseudohongiellaceae</taxon>
        <taxon>Pseudohongiella</taxon>
    </lineage>
</organism>
<evidence type="ECO:0000313" key="3">
    <source>
        <dbReference type="Proteomes" id="UP000065641"/>
    </source>
</evidence>
<evidence type="ECO:0000256" key="1">
    <source>
        <dbReference type="SAM" id="SignalP"/>
    </source>
</evidence>
<keyword evidence="1" id="KW-0732">Signal</keyword>
<dbReference type="Proteomes" id="UP000065641">
    <property type="component" value="Chromosome"/>
</dbReference>
<name>A0A0S2KAN5_9GAMM</name>
<dbReference type="KEGG" id="pspi:PS2015_674"/>
<proteinExistence type="predicted"/>
<sequence precursor="true">MALSGFSKLTGGMAVCLLLYSPLSMTQNAADWQEDVELQPATPGVNFSGTGLVMGELLNGELHDQYPQMGDGTFADCFQFEATEGQSYRFTLRSDEFDSYLLIGVGFCQDVLLQHENDDFEQGSGDSRIELTAEYPFYAVYVNTFEPGAVGAYTLLVEQASD</sequence>
<evidence type="ECO:0008006" key="4">
    <source>
        <dbReference type="Google" id="ProtNLM"/>
    </source>
</evidence>
<keyword evidence="3" id="KW-1185">Reference proteome</keyword>